<dbReference type="AlphaFoldDB" id="A0A4C1UQW7"/>
<comment type="caution">
    <text evidence="1">The sequence shown here is derived from an EMBL/GenBank/DDBJ whole genome shotgun (WGS) entry which is preliminary data.</text>
</comment>
<dbReference type="Proteomes" id="UP000299102">
    <property type="component" value="Unassembled WGS sequence"/>
</dbReference>
<accession>A0A4C1UQW7</accession>
<organism evidence="1 2">
    <name type="scientific">Eumeta variegata</name>
    <name type="common">Bagworm moth</name>
    <name type="synonym">Eumeta japonica</name>
    <dbReference type="NCBI Taxonomy" id="151549"/>
    <lineage>
        <taxon>Eukaryota</taxon>
        <taxon>Metazoa</taxon>
        <taxon>Ecdysozoa</taxon>
        <taxon>Arthropoda</taxon>
        <taxon>Hexapoda</taxon>
        <taxon>Insecta</taxon>
        <taxon>Pterygota</taxon>
        <taxon>Neoptera</taxon>
        <taxon>Endopterygota</taxon>
        <taxon>Lepidoptera</taxon>
        <taxon>Glossata</taxon>
        <taxon>Ditrysia</taxon>
        <taxon>Tineoidea</taxon>
        <taxon>Psychidae</taxon>
        <taxon>Oiketicinae</taxon>
        <taxon>Eumeta</taxon>
    </lineage>
</organism>
<sequence length="128" mass="14116">MASVNQGLNLDTYHCTTLNIAMAIVFNNWCYVSISKGSGTAFNILKLVRGMGERSKKKEEKPAFVLTKTIEGKTIPASVVGYVDVELGARARESFWDTRKASGFLNHEGRGRVLKGSQQFIEKITDGD</sequence>
<proteinExistence type="predicted"/>
<keyword evidence="2" id="KW-1185">Reference proteome</keyword>
<name>A0A4C1UQW7_EUMVA</name>
<protein>
    <submittedName>
        <fullName evidence="1">Uncharacterized protein</fullName>
    </submittedName>
</protein>
<evidence type="ECO:0000313" key="1">
    <source>
        <dbReference type="EMBL" id="GBP28835.1"/>
    </source>
</evidence>
<evidence type="ECO:0000313" key="2">
    <source>
        <dbReference type="Proteomes" id="UP000299102"/>
    </source>
</evidence>
<gene>
    <name evidence="1" type="ORF">EVAR_24511_1</name>
</gene>
<dbReference type="EMBL" id="BGZK01000212">
    <property type="protein sequence ID" value="GBP28835.1"/>
    <property type="molecule type" value="Genomic_DNA"/>
</dbReference>
<reference evidence="1 2" key="1">
    <citation type="journal article" date="2019" name="Commun. Biol.">
        <title>The bagworm genome reveals a unique fibroin gene that provides high tensile strength.</title>
        <authorList>
            <person name="Kono N."/>
            <person name="Nakamura H."/>
            <person name="Ohtoshi R."/>
            <person name="Tomita M."/>
            <person name="Numata K."/>
            <person name="Arakawa K."/>
        </authorList>
    </citation>
    <scope>NUCLEOTIDE SEQUENCE [LARGE SCALE GENOMIC DNA]</scope>
</reference>